<evidence type="ECO:0000259" key="5">
    <source>
        <dbReference type="PROSITE" id="PS51755"/>
    </source>
</evidence>
<dbReference type="InterPro" id="IPR016032">
    <property type="entry name" value="Sig_transdc_resp-reg_C-effctor"/>
</dbReference>
<accession>A0AAU2H633</accession>
<gene>
    <name evidence="6" type="ORF">OHV25_25810</name>
</gene>
<evidence type="ECO:0000256" key="1">
    <source>
        <dbReference type="ARBA" id="ARBA00005820"/>
    </source>
</evidence>
<evidence type="ECO:0000256" key="3">
    <source>
        <dbReference type="ARBA" id="ARBA00023125"/>
    </source>
</evidence>
<feature type="domain" description="OmpR/PhoB-type" evidence="5">
    <location>
        <begin position="1"/>
        <end position="91"/>
    </location>
</feature>
<dbReference type="Pfam" id="PF25872">
    <property type="entry name" value="HTH_77"/>
    <property type="match status" value="1"/>
</dbReference>
<dbReference type="InterPro" id="IPR011990">
    <property type="entry name" value="TPR-like_helical_dom_sf"/>
</dbReference>
<dbReference type="PANTHER" id="PTHR47691">
    <property type="entry name" value="REGULATOR-RELATED"/>
    <property type="match status" value="1"/>
</dbReference>
<evidence type="ECO:0000313" key="6">
    <source>
        <dbReference type="EMBL" id="WTU42747.1"/>
    </source>
</evidence>
<sequence length="1114" mass="119668">MRYRIIGTTQLLNPEGTAVAVGGARLRALLTVLALRPGRTVPVGLLVDEVWNGEPPADAAGALQALVGRLRRTAGHTAVASVEGGGYRLDAEPDDIDLYRFERLAGDGTRALEQGDPAKALCRLDDALALWTGPVLADLPDRTAEAARWEARRLDARRARLAAALALGRADEVLPELAALCAAHPLDEPLHALRIRALRAAGRTAEALAAYEDVRRTLADRLGADTGPELRALHGELLHTPDASPAVAYPPGPDPAPAARPAAPGNLRARLTSFVGREADIETIRGDLGGARLVTLLGPGGAGKTRLSQEAAEAVGAAGDGWPDGVWLAELAPVTDPAAVPAAVLTSVGARETVLHGAGAEELRAADRTGGDPLVHLAAHCERRRMLLLLDNCEHVIGAAAELAEYLLARCPGLTVLATSREPLGVPGELVRPVEPLPGPVALRLLADRGAAARPGFRVEDDPGAAAEICRRLDGLPLAVELAAARLRMLTPRQIADRLDDRFRLLTSGSRTVLPRQQTLRAVVDWSWDLLEEPERTVLRRLSVFAGGCVLAAAEEVCADGAAEGVAARDIAPLLGSLVDKSLVVAAPGDGGEMRYRLLETVAEYAAERLDDAGDRGATERRHLVHYRELARTTDPELRGRGQRAAVALLEREYENLRTALRRAVDLADEDEALCLVHALGSYWHMRDLRGEAHRWAEAAAELGPDPFAPPAEPAPPVYPRCTDSPPPMEPEVRQEARRGVRLYLLASMDHTGDNWTTPEARERLRTIVGVYRPGLPQTCRMPGALWFFPVILISDAGALKELLDATVRACEEFGYEWELANALQMRANVLANRSDWAGEATRDADAGLDIFRRLGDDWGAAEALSARGEARERRGEYALAGEDYTEAVRYAERLGAQAQVSLLKARLASVLLETGEGERGEAMLREILAAGRQAGYEAQPAARLFLSMWLGRTERIAEAREQIALMLEDFKSSNLALFEGFVLGIRAWLENLEGAYDKGLADARAALARGVEPMSQMVAPQMVPVHLLSVAWAWAGLAEPGTGTAADAARLIGAHDTLLPSIHFATPMEVQLRERVEATVRPLLDDAVYDAAYAEGGGLSLEEAAALAQRERD</sequence>
<comment type="similarity">
    <text evidence="1">Belongs to the AfsR/DnrI/RedD regulatory family.</text>
</comment>
<dbReference type="AlphaFoldDB" id="A0AAU2H633"/>
<dbReference type="Gene3D" id="3.40.50.300">
    <property type="entry name" value="P-loop containing nucleotide triphosphate hydrolases"/>
    <property type="match status" value="1"/>
</dbReference>
<protein>
    <submittedName>
        <fullName evidence="6">Winged helix-turn-helix domain-containing protein</fullName>
    </submittedName>
</protein>
<organism evidence="6">
    <name type="scientific">Streptomyces sp. NBC_00060</name>
    <dbReference type="NCBI Taxonomy" id="2975636"/>
    <lineage>
        <taxon>Bacteria</taxon>
        <taxon>Bacillati</taxon>
        <taxon>Actinomycetota</taxon>
        <taxon>Actinomycetes</taxon>
        <taxon>Kitasatosporales</taxon>
        <taxon>Streptomycetaceae</taxon>
        <taxon>Streptomyces</taxon>
    </lineage>
</organism>
<dbReference type="InterPro" id="IPR058852">
    <property type="entry name" value="HTH_77"/>
</dbReference>
<dbReference type="EMBL" id="CP108253">
    <property type="protein sequence ID" value="WTU42747.1"/>
    <property type="molecule type" value="Genomic_DNA"/>
</dbReference>
<feature type="DNA-binding region" description="OmpR/PhoB-type" evidence="4">
    <location>
        <begin position="1"/>
        <end position="91"/>
    </location>
</feature>
<dbReference type="PROSITE" id="PS51755">
    <property type="entry name" value="OMPR_PHOB"/>
    <property type="match status" value="1"/>
</dbReference>
<dbReference type="SMART" id="SM00862">
    <property type="entry name" value="Trans_reg_C"/>
    <property type="match status" value="1"/>
</dbReference>
<reference evidence="6" key="1">
    <citation type="submission" date="2022-10" db="EMBL/GenBank/DDBJ databases">
        <title>The complete genomes of actinobacterial strains from the NBC collection.</title>
        <authorList>
            <person name="Joergensen T.S."/>
            <person name="Alvarez Arevalo M."/>
            <person name="Sterndorff E.B."/>
            <person name="Faurdal D."/>
            <person name="Vuksanovic O."/>
            <person name="Mourched A.-S."/>
            <person name="Charusanti P."/>
            <person name="Shaw S."/>
            <person name="Blin K."/>
            <person name="Weber T."/>
        </authorList>
    </citation>
    <scope>NUCLEOTIDE SEQUENCE</scope>
    <source>
        <strain evidence="6">NBC_00060</strain>
    </source>
</reference>
<name>A0AAU2H633_9ACTN</name>
<keyword evidence="3 4" id="KW-0238">DNA-binding</keyword>
<proteinExistence type="inferred from homology"/>
<dbReference type="GO" id="GO:0006355">
    <property type="term" value="P:regulation of DNA-templated transcription"/>
    <property type="evidence" value="ECO:0007669"/>
    <property type="project" value="InterPro"/>
</dbReference>
<dbReference type="GO" id="GO:0003677">
    <property type="term" value="F:DNA binding"/>
    <property type="evidence" value="ECO:0007669"/>
    <property type="project" value="UniProtKB-UniRule"/>
</dbReference>
<dbReference type="SUPFAM" id="SSF46894">
    <property type="entry name" value="C-terminal effector domain of the bipartite response regulators"/>
    <property type="match status" value="1"/>
</dbReference>
<dbReference type="InterPro" id="IPR036388">
    <property type="entry name" value="WH-like_DNA-bd_sf"/>
</dbReference>
<dbReference type="PRINTS" id="PR00364">
    <property type="entry name" value="DISEASERSIST"/>
</dbReference>
<dbReference type="CDD" id="cd15831">
    <property type="entry name" value="BTAD"/>
    <property type="match status" value="1"/>
</dbReference>
<dbReference type="InterPro" id="IPR001867">
    <property type="entry name" value="OmpR/PhoB-type_DNA-bd"/>
</dbReference>
<dbReference type="PANTHER" id="PTHR47691:SF3">
    <property type="entry name" value="HTH-TYPE TRANSCRIPTIONAL REGULATOR RV0890C-RELATED"/>
    <property type="match status" value="1"/>
</dbReference>
<dbReference type="Pfam" id="PF00486">
    <property type="entry name" value="Trans_reg_C"/>
    <property type="match status" value="1"/>
</dbReference>
<dbReference type="SUPFAM" id="SSF48452">
    <property type="entry name" value="TPR-like"/>
    <property type="match status" value="2"/>
</dbReference>
<dbReference type="GO" id="GO:0000160">
    <property type="term" value="P:phosphorelay signal transduction system"/>
    <property type="evidence" value="ECO:0007669"/>
    <property type="project" value="UniProtKB-KW"/>
</dbReference>
<dbReference type="SUPFAM" id="SSF52540">
    <property type="entry name" value="P-loop containing nucleoside triphosphate hydrolases"/>
    <property type="match status" value="1"/>
</dbReference>
<dbReference type="InterPro" id="IPR027417">
    <property type="entry name" value="P-loop_NTPase"/>
</dbReference>
<evidence type="ECO:0000256" key="4">
    <source>
        <dbReference type="PROSITE-ProRule" id="PRU01091"/>
    </source>
</evidence>
<dbReference type="Gene3D" id="1.10.10.10">
    <property type="entry name" value="Winged helix-like DNA-binding domain superfamily/Winged helix DNA-binding domain"/>
    <property type="match status" value="1"/>
</dbReference>
<dbReference type="InterPro" id="IPR005158">
    <property type="entry name" value="BTAD"/>
</dbReference>
<dbReference type="Pfam" id="PF03704">
    <property type="entry name" value="BTAD"/>
    <property type="match status" value="1"/>
</dbReference>
<keyword evidence="2" id="KW-0902">Two-component regulatory system</keyword>
<dbReference type="Gene3D" id="1.25.40.10">
    <property type="entry name" value="Tetratricopeptide repeat domain"/>
    <property type="match status" value="2"/>
</dbReference>
<evidence type="ECO:0000256" key="2">
    <source>
        <dbReference type="ARBA" id="ARBA00023012"/>
    </source>
</evidence>
<dbReference type="SMART" id="SM01043">
    <property type="entry name" value="BTAD"/>
    <property type="match status" value="1"/>
</dbReference>